<evidence type="ECO:0000313" key="1">
    <source>
        <dbReference type="EnsemblMetazoa" id="GPAI033712-PA"/>
    </source>
</evidence>
<dbReference type="AlphaFoldDB" id="A0A1B0A3Y6"/>
<reference evidence="2" key="1">
    <citation type="submission" date="2014-03" db="EMBL/GenBank/DDBJ databases">
        <authorList>
            <person name="Aksoy S."/>
            <person name="Warren W."/>
            <person name="Wilson R.K."/>
        </authorList>
    </citation>
    <scope>NUCLEOTIDE SEQUENCE [LARGE SCALE GENOMIC DNA]</scope>
    <source>
        <strain evidence="2">IAEA</strain>
    </source>
</reference>
<protein>
    <submittedName>
        <fullName evidence="1">Uncharacterized protein</fullName>
    </submittedName>
</protein>
<keyword evidence="2" id="KW-1185">Reference proteome</keyword>
<proteinExistence type="predicted"/>
<reference evidence="1" key="2">
    <citation type="submission" date="2020-05" db="UniProtKB">
        <authorList>
            <consortium name="EnsemblMetazoa"/>
        </authorList>
    </citation>
    <scope>IDENTIFICATION</scope>
    <source>
        <strain evidence="1">IAEA</strain>
    </source>
</reference>
<sequence>MENLPLRYPSFVHIPGHLFLKFHSLSKRSEPICTSRLNIQPFGQPMASHHPKLNWHHFLPKHCSGTLEIWADPIAAAIERYYHRCCKGISDFPCTSDFQLIAMGIPR</sequence>
<dbReference type="VEuPathDB" id="VectorBase:GPAI033712"/>
<evidence type="ECO:0000313" key="2">
    <source>
        <dbReference type="Proteomes" id="UP000092445"/>
    </source>
</evidence>
<dbReference type="EnsemblMetazoa" id="GPAI033712-RA">
    <property type="protein sequence ID" value="GPAI033712-PA"/>
    <property type="gene ID" value="GPAI033712"/>
</dbReference>
<organism evidence="1 2">
    <name type="scientific">Glossina pallidipes</name>
    <name type="common">Tsetse fly</name>
    <dbReference type="NCBI Taxonomy" id="7398"/>
    <lineage>
        <taxon>Eukaryota</taxon>
        <taxon>Metazoa</taxon>
        <taxon>Ecdysozoa</taxon>
        <taxon>Arthropoda</taxon>
        <taxon>Hexapoda</taxon>
        <taxon>Insecta</taxon>
        <taxon>Pterygota</taxon>
        <taxon>Neoptera</taxon>
        <taxon>Endopterygota</taxon>
        <taxon>Diptera</taxon>
        <taxon>Brachycera</taxon>
        <taxon>Muscomorpha</taxon>
        <taxon>Hippoboscoidea</taxon>
        <taxon>Glossinidae</taxon>
        <taxon>Glossina</taxon>
    </lineage>
</organism>
<accession>A0A1B0A3Y6</accession>
<name>A0A1B0A3Y6_GLOPL</name>
<dbReference type="Proteomes" id="UP000092445">
    <property type="component" value="Unassembled WGS sequence"/>
</dbReference>